<dbReference type="Proteomes" id="UP000055024">
    <property type="component" value="Unassembled WGS sequence"/>
</dbReference>
<evidence type="ECO:0000313" key="2">
    <source>
        <dbReference type="Proteomes" id="UP000055024"/>
    </source>
</evidence>
<keyword evidence="2" id="KW-1185">Reference proteome</keyword>
<reference evidence="1 2" key="1">
    <citation type="submission" date="2015-01" db="EMBL/GenBank/DDBJ databases">
        <title>Evolution of Trichinella species and genotypes.</title>
        <authorList>
            <person name="Korhonen P.K."/>
            <person name="Edoardo P."/>
            <person name="Giuseppe L.R."/>
            <person name="Gasser R.B."/>
        </authorList>
    </citation>
    <scope>NUCLEOTIDE SEQUENCE [LARGE SCALE GENOMIC DNA]</scope>
    <source>
        <strain evidence="1">ISS1029</strain>
    </source>
</reference>
<gene>
    <name evidence="1" type="ORF">T11_16065</name>
</gene>
<proteinExistence type="predicted"/>
<protein>
    <submittedName>
        <fullName evidence="1">Uncharacterized protein</fullName>
    </submittedName>
</protein>
<comment type="caution">
    <text evidence="1">The sequence shown here is derived from an EMBL/GenBank/DDBJ whole genome shotgun (WGS) entry which is preliminary data.</text>
</comment>
<evidence type="ECO:0000313" key="1">
    <source>
        <dbReference type="EMBL" id="KRZ12614.1"/>
    </source>
</evidence>
<accession>A0A0V1HPX0</accession>
<name>A0A0V1HPX0_9BILA</name>
<dbReference type="EMBL" id="JYDP01000039">
    <property type="protein sequence ID" value="KRZ12614.1"/>
    <property type="molecule type" value="Genomic_DNA"/>
</dbReference>
<sequence length="86" mass="9825">MIVLPNCVISTIGTLMDNISTNTPFGQYQIHPIDLRMYGLKSLHIAYVITQECRSVTDGPPKTRRHLFSLSIQWNSDYPIIDYPNT</sequence>
<dbReference type="AlphaFoldDB" id="A0A0V1HPX0"/>
<organism evidence="1 2">
    <name type="scientific">Trichinella zimbabwensis</name>
    <dbReference type="NCBI Taxonomy" id="268475"/>
    <lineage>
        <taxon>Eukaryota</taxon>
        <taxon>Metazoa</taxon>
        <taxon>Ecdysozoa</taxon>
        <taxon>Nematoda</taxon>
        <taxon>Enoplea</taxon>
        <taxon>Dorylaimia</taxon>
        <taxon>Trichinellida</taxon>
        <taxon>Trichinellidae</taxon>
        <taxon>Trichinella</taxon>
    </lineage>
</organism>